<evidence type="ECO:0000313" key="4">
    <source>
        <dbReference type="Proteomes" id="UP000279972"/>
    </source>
</evidence>
<dbReference type="KEGG" id="clac:EG342_22860"/>
<dbReference type="Proteomes" id="UP000279972">
    <property type="component" value="Chromosome"/>
</dbReference>
<proteinExistence type="predicted"/>
<reference evidence="1 4" key="2">
    <citation type="submission" date="2018-11" db="EMBL/GenBank/DDBJ databases">
        <title>Proposal to divide the Flavobacteriaceae and reorganize its genera based on Amino Acid Identity values calculated from whole genome sequences.</title>
        <authorList>
            <person name="Nicholson A.C."/>
            <person name="Gulvik C.A."/>
            <person name="Whitney A.M."/>
            <person name="Humrighouse B.W."/>
            <person name="Bell M."/>
            <person name="Holmes B."/>
            <person name="Steigerwalt A.G."/>
            <person name="Villarma A."/>
            <person name="Sheth M."/>
            <person name="Batra D."/>
            <person name="Pryor J."/>
            <person name="Bernardet J.-F."/>
            <person name="Hugo C."/>
            <person name="Kampfer P."/>
            <person name="Newman J."/>
            <person name="McQuiston J.R."/>
        </authorList>
    </citation>
    <scope>NUCLEOTIDE SEQUENCE [LARGE SCALE GENOMIC DNA]</scope>
    <source>
        <strain evidence="1 4">KC_1864</strain>
    </source>
</reference>
<dbReference type="EMBL" id="CP033924">
    <property type="protein sequence ID" value="AZA84556.1"/>
    <property type="molecule type" value="Genomic_DNA"/>
</dbReference>
<evidence type="ECO:0000313" key="3">
    <source>
        <dbReference type="Proteomes" id="UP000236262"/>
    </source>
</evidence>
<evidence type="ECO:0000313" key="1">
    <source>
        <dbReference type="EMBL" id="AZA84556.1"/>
    </source>
</evidence>
<keyword evidence="4" id="KW-1185">Reference proteome</keyword>
<dbReference type="Proteomes" id="UP000236262">
    <property type="component" value="Unassembled WGS sequence"/>
</dbReference>
<gene>
    <name evidence="2" type="ORF">C1637_06890</name>
    <name evidence="1" type="ORF">EG342_22860</name>
</gene>
<reference evidence="2 3" key="1">
    <citation type="submission" date="2018-01" db="EMBL/GenBank/DDBJ databases">
        <title>Draft genome sequences of Chryseobacterium lactis NCTC11390, Chryseobacterium oncorhynchi 701B-08, and Chryseobacterium viscerum 687B-08.</title>
        <authorList>
            <person name="Jeong J.-J."/>
            <person name="Lee Y.J."/>
            <person name="Park B."/>
            <person name="Choi I.-G."/>
            <person name="Kim K.D."/>
        </authorList>
    </citation>
    <scope>NUCLEOTIDE SEQUENCE [LARGE SCALE GENOMIC DNA]</scope>
    <source>
        <strain evidence="2 3">NCTC11390</strain>
    </source>
</reference>
<name>A0A3G6RSL3_CHRLC</name>
<evidence type="ECO:0000313" key="2">
    <source>
        <dbReference type="EMBL" id="PNW14675.1"/>
    </source>
</evidence>
<sequence length="249" mass="28739">MSETEVELRWMLTLKEIGSHDYTFELITLDHRMVKADNMGYIEIHKVVSQLQKALNEITFTVDKQGTLLRVKNLEQIKERWEDVKAETIEYNKANTSLVELFKIQDEAFEKVGGVDAMVKAMEFFDIYLNNIYGRDFFGRIKKNIPNLFRSGLIPFALGYDGNKSPDAENIYTIKVDGYPNIVAENHLKDLYGGFPISDFDALKPVYLYNAQYNIDLLSGFIIDGEVNFSEAINDKFGGEVHYKIRLYE</sequence>
<organism evidence="2 3">
    <name type="scientific">Chryseobacterium lactis</name>
    <dbReference type="NCBI Taxonomy" id="1241981"/>
    <lineage>
        <taxon>Bacteria</taxon>
        <taxon>Pseudomonadati</taxon>
        <taxon>Bacteroidota</taxon>
        <taxon>Flavobacteriia</taxon>
        <taxon>Flavobacteriales</taxon>
        <taxon>Weeksellaceae</taxon>
        <taxon>Chryseobacterium group</taxon>
        <taxon>Chryseobacterium</taxon>
    </lineage>
</organism>
<accession>A0A3G6RSL3</accession>
<dbReference type="EMBL" id="PPEH01000002">
    <property type="protein sequence ID" value="PNW14675.1"/>
    <property type="molecule type" value="Genomic_DNA"/>
</dbReference>
<protein>
    <submittedName>
        <fullName evidence="2">Uncharacterized protein</fullName>
    </submittedName>
</protein>
<dbReference type="AlphaFoldDB" id="A0A3G6RSL3"/>